<keyword evidence="4" id="KW-0597">Phosphoprotein</keyword>
<name>A0ABX0XXY4_9ACTN</name>
<dbReference type="SUPFAM" id="SSF47384">
    <property type="entry name" value="Homodimeric domain of signal transducing histidine kinase"/>
    <property type="match status" value="1"/>
</dbReference>
<feature type="transmembrane region" description="Helical" evidence="11">
    <location>
        <begin position="33"/>
        <end position="56"/>
    </location>
</feature>
<dbReference type="GO" id="GO:0016301">
    <property type="term" value="F:kinase activity"/>
    <property type="evidence" value="ECO:0007669"/>
    <property type="project" value="UniProtKB-KW"/>
</dbReference>
<keyword evidence="5" id="KW-0808">Transferase</keyword>
<accession>A0ABX0XXY4</accession>
<reference evidence="14 15" key="1">
    <citation type="submission" date="2020-03" db="EMBL/GenBank/DDBJ databases">
        <title>WGS of the type strain of Planosporangium spp.</title>
        <authorList>
            <person name="Thawai C."/>
        </authorList>
    </citation>
    <scope>NUCLEOTIDE SEQUENCE [LARGE SCALE GENOMIC DNA]</scope>
    <source>
        <strain evidence="14 15">TBRC 5610</strain>
    </source>
</reference>
<feature type="transmembrane region" description="Helical" evidence="11">
    <location>
        <begin position="187"/>
        <end position="209"/>
    </location>
</feature>
<dbReference type="RefSeq" id="WP_167924936.1">
    <property type="nucleotide sequence ID" value="NZ_JAATVY010000005.1"/>
</dbReference>
<keyword evidence="7 14" id="KW-0418">Kinase</keyword>
<dbReference type="SMART" id="SM00387">
    <property type="entry name" value="HATPase_c"/>
    <property type="match status" value="1"/>
</dbReference>
<evidence type="ECO:0000256" key="7">
    <source>
        <dbReference type="ARBA" id="ARBA00022777"/>
    </source>
</evidence>
<dbReference type="CDD" id="cd06225">
    <property type="entry name" value="HAMP"/>
    <property type="match status" value="1"/>
</dbReference>
<dbReference type="CDD" id="cd00075">
    <property type="entry name" value="HATPase"/>
    <property type="match status" value="1"/>
</dbReference>
<dbReference type="InterPro" id="IPR005467">
    <property type="entry name" value="His_kinase_dom"/>
</dbReference>
<gene>
    <name evidence="14" type="ORF">HC031_09925</name>
</gene>
<keyword evidence="10 11" id="KW-0472">Membrane</keyword>
<dbReference type="InterPro" id="IPR004358">
    <property type="entry name" value="Sig_transdc_His_kin-like_C"/>
</dbReference>
<feature type="domain" description="Histidine kinase" evidence="12">
    <location>
        <begin position="287"/>
        <end position="500"/>
    </location>
</feature>
<dbReference type="Pfam" id="PF02518">
    <property type="entry name" value="HATPase_c"/>
    <property type="match status" value="1"/>
</dbReference>
<dbReference type="InterPro" id="IPR036097">
    <property type="entry name" value="HisK_dim/P_sf"/>
</dbReference>
<evidence type="ECO:0000256" key="2">
    <source>
        <dbReference type="ARBA" id="ARBA00004236"/>
    </source>
</evidence>
<dbReference type="Pfam" id="PF00672">
    <property type="entry name" value="HAMP"/>
    <property type="match status" value="1"/>
</dbReference>
<evidence type="ECO:0000256" key="3">
    <source>
        <dbReference type="ARBA" id="ARBA00012438"/>
    </source>
</evidence>
<keyword evidence="6 11" id="KW-0812">Transmembrane</keyword>
<dbReference type="InterPro" id="IPR003594">
    <property type="entry name" value="HATPase_dom"/>
</dbReference>
<dbReference type="PRINTS" id="PR00344">
    <property type="entry name" value="BCTRLSENSOR"/>
</dbReference>
<dbReference type="SMART" id="SM00388">
    <property type="entry name" value="HisKA"/>
    <property type="match status" value="1"/>
</dbReference>
<dbReference type="SMART" id="SM00304">
    <property type="entry name" value="HAMP"/>
    <property type="match status" value="1"/>
</dbReference>
<dbReference type="CDD" id="cd00082">
    <property type="entry name" value="HisKA"/>
    <property type="match status" value="1"/>
</dbReference>
<comment type="catalytic activity">
    <reaction evidence="1">
        <text>ATP + protein L-histidine = ADP + protein N-phospho-L-histidine.</text>
        <dbReference type="EC" id="2.7.13.3"/>
    </reaction>
</comment>
<evidence type="ECO:0000259" key="12">
    <source>
        <dbReference type="PROSITE" id="PS50109"/>
    </source>
</evidence>
<evidence type="ECO:0000313" key="15">
    <source>
        <dbReference type="Proteomes" id="UP000722989"/>
    </source>
</evidence>
<dbReference type="PANTHER" id="PTHR45436">
    <property type="entry name" value="SENSOR HISTIDINE KINASE YKOH"/>
    <property type="match status" value="1"/>
</dbReference>
<dbReference type="PROSITE" id="PS50109">
    <property type="entry name" value="HIS_KIN"/>
    <property type="match status" value="1"/>
</dbReference>
<evidence type="ECO:0000256" key="6">
    <source>
        <dbReference type="ARBA" id="ARBA00022692"/>
    </source>
</evidence>
<evidence type="ECO:0000259" key="13">
    <source>
        <dbReference type="PROSITE" id="PS50885"/>
    </source>
</evidence>
<dbReference type="PROSITE" id="PS50885">
    <property type="entry name" value="HAMP"/>
    <property type="match status" value="1"/>
</dbReference>
<evidence type="ECO:0000256" key="11">
    <source>
        <dbReference type="SAM" id="Phobius"/>
    </source>
</evidence>
<dbReference type="EMBL" id="JAATVY010000005">
    <property type="protein sequence ID" value="NJC70024.1"/>
    <property type="molecule type" value="Genomic_DNA"/>
</dbReference>
<keyword evidence="8 11" id="KW-1133">Transmembrane helix</keyword>
<dbReference type="Proteomes" id="UP000722989">
    <property type="component" value="Unassembled WGS sequence"/>
</dbReference>
<comment type="subcellular location">
    <subcellularLocation>
        <location evidence="2">Cell membrane</location>
    </subcellularLocation>
</comment>
<dbReference type="Pfam" id="PF00512">
    <property type="entry name" value="HisKA"/>
    <property type="match status" value="1"/>
</dbReference>
<evidence type="ECO:0000256" key="10">
    <source>
        <dbReference type="ARBA" id="ARBA00023136"/>
    </source>
</evidence>
<dbReference type="EC" id="2.7.13.3" evidence="3"/>
<keyword evidence="15" id="KW-1185">Reference proteome</keyword>
<organism evidence="14 15">
    <name type="scientific">Planosporangium thailandense</name>
    <dbReference type="NCBI Taxonomy" id="765197"/>
    <lineage>
        <taxon>Bacteria</taxon>
        <taxon>Bacillati</taxon>
        <taxon>Actinomycetota</taxon>
        <taxon>Actinomycetes</taxon>
        <taxon>Micromonosporales</taxon>
        <taxon>Micromonosporaceae</taxon>
        <taxon>Planosporangium</taxon>
    </lineage>
</organism>
<dbReference type="Gene3D" id="1.10.287.130">
    <property type="match status" value="1"/>
</dbReference>
<dbReference type="SUPFAM" id="SSF55874">
    <property type="entry name" value="ATPase domain of HSP90 chaperone/DNA topoisomerase II/histidine kinase"/>
    <property type="match status" value="1"/>
</dbReference>
<proteinExistence type="predicted"/>
<evidence type="ECO:0000256" key="9">
    <source>
        <dbReference type="ARBA" id="ARBA00023012"/>
    </source>
</evidence>
<dbReference type="Gene3D" id="6.10.340.10">
    <property type="match status" value="1"/>
</dbReference>
<sequence length="511" mass="55011">MPSDPPSEYGRPVRRPGSRARRWWAARSLHFRLIAQLLCLLAATCVILTAAAGALMRHTLITQFDQQLVVTSQHVMDFAGHNGPSGSPPTSNSVVNAPCVPELTVLSRVTDSHVVDGGLRSGTDNGHRDLAPPQTAVLETLPLGYPVTRRLPGLGDYRLIATAAPNGDVIITGLPLAPLAAAQFRLVVVHAVVGVVSLVITVLLGTLLIRKTLYPLRRVAATAQRVAELPLDRYHPPLPMWDPEAAVDPRTEVGQVGTALNRMLDHVADALATQQASQTRLSQFSADASHELRTPLAAIRGYAELIRRRSDLPPDVAESVRRIGEDAERMTTLVEDLFRLAQLDANRPQHREPVDLSWLVADTVNEARITGPDHHWRLDLPDDPVTVLGDEANLRRAVANLLTNGRTHTPPGTTVTTSLAVSGSQATLSVVDDGPGIPAHLLPHVFDRFTRADRSRHHTGGSGGLGLAIVKAIIEAHGGDISVSSRVGRTAFTLRLPAQPDVHPAAPEESR</sequence>
<evidence type="ECO:0000313" key="14">
    <source>
        <dbReference type="EMBL" id="NJC70024.1"/>
    </source>
</evidence>
<feature type="domain" description="HAMP" evidence="13">
    <location>
        <begin position="210"/>
        <end position="272"/>
    </location>
</feature>
<evidence type="ECO:0000256" key="1">
    <source>
        <dbReference type="ARBA" id="ARBA00000085"/>
    </source>
</evidence>
<dbReference type="InterPro" id="IPR050428">
    <property type="entry name" value="TCS_sensor_his_kinase"/>
</dbReference>
<dbReference type="InterPro" id="IPR003661">
    <property type="entry name" value="HisK_dim/P_dom"/>
</dbReference>
<evidence type="ECO:0000256" key="5">
    <source>
        <dbReference type="ARBA" id="ARBA00022679"/>
    </source>
</evidence>
<evidence type="ECO:0000256" key="8">
    <source>
        <dbReference type="ARBA" id="ARBA00022989"/>
    </source>
</evidence>
<dbReference type="Gene3D" id="3.30.565.10">
    <property type="entry name" value="Histidine kinase-like ATPase, C-terminal domain"/>
    <property type="match status" value="1"/>
</dbReference>
<dbReference type="InterPro" id="IPR036890">
    <property type="entry name" value="HATPase_C_sf"/>
</dbReference>
<keyword evidence="9" id="KW-0902">Two-component regulatory system</keyword>
<dbReference type="PANTHER" id="PTHR45436:SF5">
    <property type="entry name" value="SENSOR HISTIDINE KINASE TRCS"/>
    <property type="match status" value="1"/>
</dbReference>
<protein>
    <recommendedName>
        <fullName evidence="3">histidine kinase</fullName>
        <ecNumber evidence="3">2.7.13.3</ecNumber>
    </recommendedName>
</protein>
<comment type="caution">
    <text evidence="14">The sequence shown here is derived from an EMBL/GenBank/DDBJ whole genome shotgun (WGS) entry which is preliminary data.</text>
</comment>
<evidence type="ECO:0000256" key="4">
    <source>
        <dbReference type="ARBA" id="ARBA00022553"/>
    </source>
</evidence>
<dbReference type="InterPro" id="IPR003660">
    <property type="entry name" value="HAMP_dom"/>
</dbReference>